<feature type="transmembrane region" description="Helical" evidence="2">
    <location>
        <begin position="12"/>
        <end position="34"/>
    </location>
</feature>
<dbReference type="SUPFAM" id="SSF54523">
    <property type="entry name" value="Pili subunits"/>
    <property type="match status" value="1"/>
</dbReference>
<comment type="caution">
    <text evidence="3">The sequence shown here is derived from an EMBL/GenBank/DDBJ whole genome shotgun (WGS) entry which is preliminary data.</text>
</comment>
<keyword evidence="4" id="KW-1185">Reference proteome</keyword>
<dbReference type="AlphaFoldDB" id="A0A562LF27"/>
<dbReference type="EMBL" id="VLKN01000001">
    <property type="protein sequence ID" value="TWI06219.1"/>
    <property type="molecule type" value="Genomic_DNA"/>
</dbReference>
<name>A0A562LF27_9GAMM</name>
<dbReference type="OrthoDB" id="6035973at2"/>
<evidence type="ECO:0000313" key="4">
    <source>
        <dbReference type="Proteomes" id="UP000315167"/>
    </source>
</evidence>
<evidence type="ECO:0000313" key="3">
    <source>
        <dbReference type="EMBL" id="TWI06219.1"/>
    </source>
</evidence>
<dbReference type="RefSeq" id="WP_144898013.1">
    <property type="nucleotide sequence ID" value="NZ_VLKN01000001.1"/>
</dbReference>
<gene>
    <name evidence="3" type="ORF">IP90_00484</name>
</gene>
<evidence type="ECO:0000256" key="2">
    <source>
        <dbReference type="SAM" id="Phobius"/>
    </source>
</evidence>
<proteinExistence type="predicted"/>
<evidence type="ECO:0000256" key="1">
    <source>
        <dbReference type="SAM" id="Coils"/>
    </source>
</evidence>
<dbReference type="InterPro" id="IPR045584">
    <property type="entry name" value="Pilin-like"/>
</dbReference>
<keyword evidence="2" id="KW-0472">Membrane</keyword>
<keyword evidence="2" id="KW-0812">Transmembrane</keyword>
<dbReference type="Proteomes" id="UP000315167">
    <property type="component" value="Unassembled WGS sequence"/>
</dbReference>
<accession>A0A562LF27</accession>
<organism evidence="3 4">
    <name type="scientific">Luteimonas cucumeris</name>
    <dbReference type="NCBI Taxonomy" id="985012"/>
    <lineage>
        <taxon>Bacteria</taxon>
        <taxon>Pseudomonadati</taxon>
        <taxon>Pseudomonadota</taxon>
        <taxon>Gammaproteobacteria</taxon>
        <taxon>Lysobacterales</taxon>
        <taxon>Lysobacteraceae</taxon>
        <taxon>Luteimonas</taxon>
    </lineage>
</organism>
<sequence>MIAPRRNRNRNGGWSLVELAVVLAVIAVLGLVLWRVLPLAPKVAADEIAARELASAEQALLGYALAHNRLPAPVGAGLLPVDTLGLPSRMKLRYQVQAALTTAPDDDFKPLLPPELVPTVPTPAPTQVNGLDLCMTLKSISEFPLPDMQGVPTAFALMHTGPAGHDQAKSMSFALPGSADLGTRKVVAVGPGELASRLACPDRVARTHGAVRSAYAAYDMARIAQEYQEFRVFAIQVAEMNEKNAHTGVVFAGFDIAWGVVVEAIAILQTAAGWPPEGISIATGIASHALATAQLAVAIVNMVSAEAGLEEAKEAVTVAEAQRDAANVNLTRMQTLADSTRRHAVRLDQNGLQP</sequence>
<keyword evidence="2" id="KW-1133">Transmembrane helix</keyword>
<reference evidence="3 4" key="1">
    <citation type="journal article" date="2015" name="Stand. Genomic Sci.">
        <title>Genomic Encyclopedia of Bacterial and Archaeal Type Strains, Phase III: the genomes of soil and plant-associated and newly described type strains.</title>
        <authorList>
            <person name="Whitman W.B."/>
            <person name="Woyke T."/>
            <person name="Klenk H.P."/>
            <person name="Zhou Y."/>
            <person name="Lilburn T.G."/>
            <person name="Beck B.J."/>
            <person name="De Vos P."/>
            <person name="Vandamme P."/>
            <person name="Eisen J.A."/>
            <person name="Garrity G."/>
            <person name="Hugenholtz P."/>
            <person name="Kyrpides N.C."/>
        </authorList>
    </citation>
    <scope>NUCLEOTIDE SEQUENCE [LARGE SCALE GENOMIC DNA]</scope>
    <source>
        <strain evidence="3 4">CGMCC 1.10821</strain>
    </source>
</reference>
<keyword evidence="1" id="KW-0175">Coiled coil</keyword>
<protein>
    <submittedName>
        <fullName evidence="3">Type II secretory pathway pseudopilin PulG</fullName>
    </submittedName>
</protein>
<feature type="coiled-coil region" evidence="1">
    <location>
        <begin position="302"/>
        <end position="329"/>
    </location>
</feature>